<keyword evidence="1" id="KW-0732">Signal</keyword>
<evidence type="ECO:0000259" key="2">
    <source>
        <dbReference type="SMART" id="SM00198"/>
    </source>
</evidence>
<evidence type="ECO:0000313" key="4">
    <source>
        <dbReference type="Proteomes" id="UP000595894"/>
    </source>
</evidence>
<dbReference type="InterPro" id="IPR001283">
    <property type="entry name" value="CRISP-related"/>
</dbReference>
<dbReference type="PRINTS" id="PR00838">
    <property type="entry name" value="V5ALLERGEN"/>
</dbReference>
<dbReference type="Gene3D" id="3.40.33.10">
    <property type="entry name" value="CAP"/>
    <property type="match status" value="1"/>
</dbReference>
<dbReference type="PANTHER" id="PTHR10334">
    <property type="entry name" value="CYSTEINE-RICH SECRETORY PROTEIN-RELATED"/>
    <property type="match status" value="1"/>
</dbReference>
<evidence type="ECO:0000256" key="1">
    <source>
        <dbReference type="SAM" id="SignalP"/>
    </source>
</evidence>
<dbReference type="RefSeq" id="WP_202092429.1">
    <property type="nucleotide sequence ID" value="NZ_CP061035.1"/>
</dbReference>
<gene>
    <name evidence="3" type="ORF">H5J25_15125</name>
</gene>
<feature type="chain" id="PRO_5037961538" evidence="1">
    <location>
        <begin position="26"/>
        <end position="174"/>
    </location>
</feature>
<dbReference type="EMBL" id="CP061035">
    <property type="protein sequence ID" value="QQV76733.1"/>
    <property type="molecule type" value="Genomic_DNA"/>
</dbReference>
<dbReference type="PRINTS" id="PR00837">
    <property type="entry name" value="V5TPXLIKE"/>
</dbReference>
<dbReference type="KEGG" id="sari:H5J25_15125"/>
<dbReference type="GO" id="GO:0005576">
    <property type="term" value="C:extracellular region"/>
    <property type="evidence" value="ECO:0007669"/>
    <property type="project" value="InterPro"/>
</dbReference>
<feature type="domain" description="SCP" evidence="2">
    <location>
        <begin position="30"/>
        <end position="170"/>
    </location>
</feature>
<protein>
    <submittedName>
        <fullName evidence="3">SCP-like extracellular</fullName>
    </submittedName>
</protein>
<feature type="signal peptide" evidence="1">
    <location>
        <begin position="1"/>
        <end position="25"/>
    </location>
</feature>
<dbReference type="AlphaFoldDB" id="A0A974NTX2"/>
<reference evidence="4" key="1">
    <citation type="submission" date="2020-09" db="EMBL/GenBank/DDBJ databases">
        <title>Sphingomonas sp., a new species isolated from pork steak.</title>
        <authorList>
            <person name="Heidler von Heilborn D."/>
        </authorList>
    </citation>
    <scope>NUCLEOTIDE SEQUENCE [LARGE SCALE GENOMIC DNA]</scope>
</reference>
<organism evidence="3 4">
    <name type="scientific">Sphingomonas aliaeris</name>
    <dbReference type="NCBI Taxonomy" id="2759526"/>
    <lineage>
        <taxon>Bacteria</taxon>
        <taxon>Pseudomonadati</taxon>
        <taxon>Pseudomonadota</taxon>
        <taxon>Alphaproteobacteria</taxon>
        <taxon>Sphingomonadales</taxon>
        <taxon>Sphingomonadaceae</taxon>
        <taxon>Sphingomonas</taxon>
    </lineage>
</organism>
<dbReference type="PROSITE" id="PS01009">
    <property type="entry name" value="CRISP_1"/>
    <property type="match status" value="1"/>
</dbReference>
<dbReference type="Pfam" id="PF00188">
    <property type="entry name" value="CAP"/>
    <property type="match status" value="1"/>
</dbReference>
<dbReference type="SMART" id="SM00198">
    <property type="entry name" value="SCP"/>
    <property type="match status" value="1"/>
</dbReference>
<dbReference type="SUPFAM" id="SSF55797">
    <property type="entry name" value="PR-1-like"/>
    <property type="match status" value="1"/>
</dbReference>
<keyword evidence="4" id="KW-1185">Reference proteome</keyword>
<proteinExistence type="predicted"/>
<dbReference type="InterPro" id="IPR018244">
    <property type="entry name" value="Allrgn_V5/Tpx1_CS"/>
</dbReference>
<sequence length="174" mass="19167">MAGHRLKSSAASLALLLATPFMTGAVDLDAFFGERLLVAHNRERATLGIGPLRWDPALAQSAQRWADHLATTGRFEHAPETPHQPEGENLWAGTKGYFPLEARVDAWIREKQNFKRGTFPDNSVTGDVADVGHYTQLMWRDTHQVGCATATGAREDVLVCRYSSAGNYVGERAF</sequence>
<accession>A0A974NTX2</accession>
<dbReference type="Proteomes" id="UP000595894">
    <property type="component" value="Chromosome"/>
</dbReference>
<name>A0A974NTX2_9SPHN</name>
<dbReference type="InterPro" id="IPR035940">
    <property type="entry name" value="CAP_sf"/>
</dbReference>
<evidence type="ECO:0000313" key="3">
    <source>
        <dbReference type="EMBL" id="QQV76733.1"/>
    </source>
</evidence>
<dbReference type="InterPro" id="IPR002413">
    <property type="entry name" value="V5_allergen-like"/>
</dbReference>
<dbReference type="InterPro" id="IPR014044">
    <property type="entry name" value="CAP_dom"/>
</dbReference>